<evidence type="ECO:0000256" key="1">
    <source>
        <dbReference type="ARBA" id="ARBA00008390"/>
    </source>
</evidence>
<dbReference type="EMBL" id="IACF01005440">
    <property type="protein sequence ID" value="LAB71025.1"/>
    <property type="molecule type" value="mRNA"/>
</dbReference>
<dbReference type="Gene3D" id="2.40.128.20">
    <property type="match status" value="1"/>
</dbReference>
<feature type="domain" description="Cytosolic fatty-acid binding proteins" evidence="4">
    <location>
        <begin position="6"/>
        <end position="23"/>
    </location>
</feature>
<evidence type="ECO:0000256" key="3">
    <source>
        <dbReference type="RuleBase" id="RU003696"/>
    </source>
</evidence>
<dbReference type="InterPro" id="IPR000463">
    <property type="entry name" value="Fatty_acid-bd"/>
</dbReference>
<organism evidence="5">
    <name type="scientific">Hirondellea gigas</name>
    <dbReference type="NCBI Taxonomy" id="1518452"/>
    <lineage>
        <taxon>Eukaryota</taxon>
        <taxon>Metazoa</taxon>
        <taxon>Ecdysozoa</taxon>
        <taxon>Arthropoda</taxon>
        <taxon>Crustacea</taxon>
        <taxon>Multicrustacea</taxon>
        <taxon>Malacostraca</taxon>
        <taxon>Eumalacostraca</taxon>
        <taxon>Peracarida</taxon>
        <taxon>Amphipoda</taxon>
        <taxon>Amphilochidea</taxon>
        <taxon>Lysianassida</taxon>
        <taxon>Lysianassidira</taxon>
        <taxon>Lysianassoidea</taxon>
        <taxon>Lysianassidae</taxon>
        <taxon>Hirondellea</taxon>
    </lineage>
</organism>
<evidence type="ECO:0000256" key="2">
    <source>
        <dbReference type="ARBA" id="ARBA00023121"/>
    </source>
</evidence>
<dbReference type="GO" id="GO:0005504">
    <property type="term" value="F:fatty acid binding"/>
    <property type="evidence" value="ECO:0007669"/>
    <property type="project" value="UniProtKB-ARBA"/>
</dbReference>
<evidence type="ECO:0000259" key="4">
    <source>
        <dbReference type="PROSITE" id="PS00214"/>
    </source>
</evidence>
<dbReference type="AlphaFoldDB" id="A0A2P2IAH2"/>
<name>A0A2P2IAH2_9CRUS</name>
<keyword evidence="2" id="KW-0446">Lipid-binding</keyword>
<dbReference type="PANTHER" id="PTHR11955">
    <property type="entry name" value="FATTY ACID BINDING PROTEIN"/>
    <property type="match status" value="1"/>
</dbReference>
<dbReference type="SUPFAM" id="SSF50814">
    <property type="entry name" value="Lipocalins"/>
    <property type="match status" value="1"/>
</dbReference>
<accession>A0A2P2IAH2</accession>
<keyword evidence="3" id="KW-0813">Transport</keyword>
<dbReference type="InterPro" id="IPR012674">
    <property type="entry name" value="Calycin"/>
</dbReference>
<comment type="similarity">
    <text evidence="1 3">Belongs to the calycin superfamily. Fatty-acid binding protein (FABP) family.</text>
</comment>
<dbReference type="InterPro" id="IPR000566">
    <property type="entry name" value="Lipocln_cytosolic_FA-bd_dom"/>
</dbReference>
<dbReference type="PRINTS" id="PR00178">
    <property type="entry name" value="FATTYACIDBP"/>
</dbReference>
<evidence type="ECO:0000313" key="5">
    <source>
        <dbReference type="EMBL" id="LAB71025.1"/>
    </source>
</evidence>
<protein>
    <submittedName>
        <fullName evidence="5">Intracellular fatty acid binding protein</fullName>
    </submittedName>
</protein>
<proteinExistence type="evidence at transcript level"/>
<reference evidence="5" key="1">
    <citation type="journal article" date="2018" name="Biosci. Biotechnol. Biochem.">
        <title>Polysaccharide hydrolase of the hadal zone amphipods Hirondellea gigas.</title>
        <authorList>
            <person name="Kobayashi H."/>
            <person name="Nagahama T."/>
            <person name="Arai W."/>
            <person name="Sasagawa Y."/>
            <person name="Umeda M."/>
            <person name="Hayashi T."/>
            <person name="Nikaido I."/>
            <person name="Watanabe H."/>
            <person name="Oguri K."/>
            <person name="Kitazato H."/>
            <person name="Fujioka K."/>
            <person name="Kido Y."/>
            <person name="Takami H."/>
        </authorList>
    </citation>
    <scope>NUCLEOTIDE SEQUENCE</scope>
    <source>
        <tissue evidence="5">Whole body</tissue>
    </source>
</reference>
<dbReference type="Pfam" id="PF00061">
    <property type="entry name" value="Lipocalin"/>
    <property type="match status" value="1"/>
</dbReference>
<sequence length="132" mass="14924">MSLILGKYTLDSSENFDEFMKALGVGLVMRKLGASTKPTVELINNNGEWTLKTTTTIKTTEIKFKIDEEFNESTYDGRETKTTFSIDGNKLIQVQNATKGKSAKFIREFTATEMIMVSECEGVSSKRIYKRQ</sequence>
<dbReference type="InterPro" id="IPR031259">
    <property type="entry name" value="ILBP"/>
</dbReference>
<dbReference type="FunFam" id="2.40.128.20:FF:000001">
    <property type="entry name" value="Fatty acid-binding protein, adipocyte"/>
    <property type="match status" value="1"/>
</dbReference>
<dbReference type="PROSITE" id="PS00214">
    <property type="entry name" value="FABP"/>
    <property type="match status" value="1"/>
</dbReference>